<keyword evidence="2" id="KW-1133">Transmembrane helix</keyword>
<dbReference type="RefSeq" id="WP_185051760.1">
    <property type="nucleotide sequence ID" value="NZ_BAABIX010000004.1"/>
</dbReference>
<accession>A0A840PCI3</accession>
<feature type="region of interest" description="Disordered" evidence="1">
    <location>
        <begin position="1"/>
        <end position="22"/>
    </location>
</feature>
<evidence type="ECO:0000256" key="2">
    <source>
        <dbReference type="SAM" id="Phobius"/>
    </source>
</evidence>
<feature type="transmembrane region" description="Helical" evidence="2">
    <location>
        <begin position="27"/>
        <end position="44"/>
    </location>
</feature>
<feature type="transmembrane region" description="Helical" evidence="2">
    <location>
        <begin position="358"/>
        <end position="379"/>
    </location>
</feature>
<dbReference type="AlphaFoldDB" id="A0A840PCI3"/>
<feature type="transmembrane region" description="Helical" evidence="2">
    <location>
        <begin position="302"/>
        <end position="321"/>
    </location>
</feature>
<evidence type="ECO:0000313" key="4">
    <source>
        <dbReference type="Proteomes" id="UP000578449"/>
    </source>
</evidence>
<comment type="caution">
    <text evidence="3">The sequence shown here is derived from an EMBL/GenBank/DDBJ whole genome shotgun (WGS) entry which is preliminary data.</text>
</comment>
<feature type="transmembrane region" description="Helical" evidence="2">
    <location>
        <begin position="100"/>
        <end position="121"/>
    </location>
</feature>
<proteinExistence type="predicted"/>
<feature type="compositionally biased region" description="Basic and acidic residues" evidence="1">
    <location>
        <begin position="1"/>
        <end position="16"/>
    </location>
</feature>
<evidence type="ECO:0008006" key="5">
    <source>
        <dbReference type="Google" id="ProtNLM"/>
    </source>
</evidence>
<keyword evidence="2" id="KW-0812">Transmembrane</keyword>
<feature type="transmembrane region" description="Helical" evidence="2">
    <location>
        <begin position="133"/>
        <end position="155"/>
    </location>
</feature>
<evidence type="ECO:0000313" key="3">
    <source>
        <dbReference type="EMBL" id="MBB5134887.1"/>
    </source>
</evidence>
<dbReference type="Proteomes" id="UP000578449">
    <property type="component" value="Unassembled WGS sequence"/>
</dbReference>
<feature type="transmembrane region" description="Helical" evidence="2">
    <location>
        <begin position="269"/>
        <end position="290"/>
    </location>
</feature>
<feature type="transmembrane region" description="Helical" evidence="2">
    <location>
        <begin position="236"/>
        <end position="257"/>
    </location>
</feature>
<protein>
    <recommendedName>
        <fullName evidence="5">Glycosyltransferase RgtA/B/C/D-like domain-containing protein</fullName>
    </recommendedName>
</protein>
<evidence type="ECO:0000256" key="1">
    <source>
        <dbReference type="SAM" id="MobiDB-lite"/>
    </source>
</evidence>
<reference evidence="3 4" key="1">
    <citation type="submission" date="2020-08" db="EMBL/GenBank/DDBJ databases">
        <title>Genomic Encyclopedia of Type Strains, Phase IV (KMG-IV): sequencing the most valuable type-strain genomes for metagenomic binning, comparative biology and taxonomic classification.</title>
        <authorList>
            <person name="Goeker M."/>
        </authorList>
    </citation>
    <scope>NUCLEOTIDE SEQUENCE [LARGE SCALE GENOMIC DNA]</scope>
    <source>
        <strain evidence="3 4">DSM 45615</strain>
    </source>
</reference>
<feature type="transmembrane region" description="Helical" evidence="2">
    <location>
        <begin position="399"/>
        <end position="419"/>
    </location>
</feature>
<feature type="transmembrane region" description="Helical" evidence="2">
    <location>
        <begin position="190"/>
        <end position="221"/>
    </location>
</feature>
<name>A0A840PCI3_9ACTN</name>
<gene>
    <name evidence="3" type="ORF">HNP84_004621</name>
</gene>
<feature type="transmembrane region" description="Helical" evidence="2">
    <location>
        <begin position="328"/>
        <end position="346"/>
    </location>
</feature>
<keyword evidence="2" id="KW-0472">Membrane</keyword>
<organism evidence="3 4">
    <name type="scientific">Thermocatellispora tengchongensis</name>
    <dbReference type="NCBI Taxonomy" id="1073253"/>
    <lineage>
        <taxon>Bacteria</taxon>
        <taxon>Bacillati</taxon>
        <taxon>Actinomycetota</taxon>
        <taxon>Actinomycetes</taxon>
        <taxon>Streptosporangiales</taxon>
        <taxon>Streptosporangiaceae</taxon>
        <taxon>Thermocatellispora</taxon>
    </lineage>
</organism>
<sequence length="619" mass="66316">MHPPEVAEARSDERGGEPAPAPRARRAPAVFAVALLLVLVQLAWRAWLLRDAYFFGDDLTLTGKAADTGLTLEYLLHPHAVHVMPVSLAVVWIVTALDPYNWTLAAASLVLMQAGASLAVWRMLTVVFGRRPGLLVPYAVYLFTPLTVPAFHWWAAGIQTLPFQAAIAMSVASHVTYLRRRRARDAVATCAWFLLGLGSFHVKAALAIPLVLFGITLLYFARGRPLRALRRDARALAAYALLPVLYSLLLIVQFGEVTQEARAPSGEQFASFAAGLLGVTFPTVAVGGPGSWFSVMASPPPALIALAWTVIAALVLGTLWARRGSWRAWLLLALYLPLVDLAPVVLGRGEVLELAREVRYLADSAPVLALVLALATLPLSGETRPYRREAPPRPALARAGYAALALAVTAFAAFSALSANRYVTGLARERVPVESYLTAARATLAAAPPGTDLYPQRLPGSVLVFGLLDEDFSHRTISPLAPPELAALMRHPRPTSRPMVLDATARRLVPATVMGGFAVPRGTACFPADGGVIELPLAHGDRLDVLKLTYRASLPTAALVRPQGAAPGEGETEISFEQGEHEIYLPLSGPESKKIRIEVLTPEAAVCVTAAVNGTVVPR</sequence>
<feature type="transmembrane region" description="Helical" evidence="2">
    <location>
        <begin position="161"/>
        <end position="178"/>
    </location>
</feature>
<keyword evidence="4" id="KW-1185">Reference proteome</keyword>
<dbReference type="EMBL" id="JACHGN010000009">
    <property type="protein sequence ID" value="MBB5134887.1"/>
    <property type="molecule type" value="Genomic_DNA"/>
</dbReference>